<keyword evidence="4 10" id="KW-1133">Transmembrane helix</keyword>
<evidence type="ECO:0000259" key="12">
    <source>
        <dbReference type="PROSITE" id="PS50181"/>
    </source>
</evidence>
<dbReference type="InterPro" id="IPR018488">
    <property type="entry name" value="cNMP-bd_CS"/>
</dbReference>
<dbReference type="SUPFAM" id="SSF51206">
    <property type="entry name" value="cAMP-binding domain-like"/>
    <property type="match status" value="2"/>
</dbReference>
<dbReference type="InterPro" id="IPR006214">
    <property type="entry name" value="Bax_inhibitor_1-related"/>
</dbReference>
<feature type="transmembrane region" description="Helical" evidence="10">
    <location>
        <begin position="1158"/>
        <end position="1177"/>
    </location>
</feature>
<protein>
    <submittedName>
        <fullName evidence="13">Growth hormone-inducible transmembrane protein</fullName>
    </submittedName>
</protein>
<feature type="compositionally biased region" description="Basic and acidic residues" evidence="9">
    <location>
        <begin position="452"/>
        <end position="465"/>
    </location>
</feature>
<feature type="compositionally biased region" description="Basic and acidic residues" evidence="9">
    <location>
        <begin position="711"/>
        <end position="725"/>
    </location>
</feature>
<dbReference type="InterPro" id="IPR014710">
    <property type="entry name" value="RmlC-like_jellyroll"/>
</dbReference>
<gene>
    <name evidence="13" type="ORF">TPAR_00680</name>
</gene>
<feature type="domain" description="Cyclic nucleotide-binding" evidence="11">
    <location>
        <begin position="74"/>
        <end position="191"/>
    </location>
</feature>
<dbReference type="CDD" id="cd09917">
    <property type="entry name" value="F-box_SF"/>
    <property type="match status" value="1"/>
</dbReference>
<dbReference type="InterPro" id="IPR036047">
    <property type="entry name" value="F-box-like_dom_sf"/>
</dbReference>
<keyword evidence="5" id="KW-0406">Ion transport</keyword>
<dbReference type="STRING" id="94208.A0A2S4L9J8"/>
<dbReference type="OrthoDB" id="421226at2759"/>
<reference evidence="13 14" key="1">
    <citation type="submission" date="2018-01" db="EMBL/GenBank/DDBJ databases">
        <title>Harnessing the power of phylogenomics to disentangle the directionality and signatures of interkingdom host jumping in the parasitic fungal genus Tolypocladium.</title>
        <authorList>
            <person name="Quandt C.A."/>
            <person name="Patterson W."/>
            <person name="Spatafora J.W."/>
        </authorList>
    </citation>
    <scope>NUCLEOTIDE SEQUENCE [LARGE SCALE GENOMIC DNA]</scope>
    <source>
        <strain evidence="13 14">NRBC 100945</strain>
    </source>
</reference>
<evidence type="ECO:0000256" key="10">
    <source>
        <dbReference type="SAM" id="Phobius"/>
    </source>
</evidence>
<dbReference type="InterPro" id="IPR018490">
    <property type="entry name" value="cNMP-bd_dom_sf"/>
</dbReference>
<organism evidence="13 14">
    <name type="scientific">Tolypocladium paradoxum</name>
    <dbReference type="NCBI Taxonomy" id="94208"/>
    <lineage>
        <taxon>Eukaryota</taxon>
        <taxon>Fungi</taxon>
        <taxon>Dikarya</taxon>
        <taxon>Ascomycota</taxon>
        <taxon>Pezizomycotina</taxon>
        <taxon>Sordariomycetes</taxon>
        <taxon>Hypocreomycetidae</taxon>
        <taxon>Hypocreales</taxon>
        <taxon>Ophiocordycipitaceae</taxon>
        <taxon>Tolypocladium</taxon>
    </lineage>
</organism>
<evidence type="ECO:0000256" key="6">
    <source>
        <dbReference type="ARBA" id="ARBA00023136"/>
    </source>
</evidence>
<keyword evidence="6 10" id="KW-0472">Membrane</keyword>
<sequence>MRRGRSPNSPSPYRALAHHQHANSPAAMSDPSSLIRSFDVETNPARPVRPSPLAASTIRDMPLDLVERIRSFPLFQSAPEDFLVAVGNHLKPQINGPNDHIITEGDDAKAMYWLVRGVVAVTSRDGEAVYAELKPGAFFGEIGVLMNMPRTATIVARAKCLLLVLKKEDLQLVLPRFPSMEKAILEEAQERLNLLKKKRQEGGAILKSPKADFAPRAAARGEVSKGESGAIKDGAVVNHKKRKSPSPGIIEDPAAGSAIGSGFVNIRKTLKELPLFSTLPPDILHFLGLSVQPKTYPPFTDIVRQGSPGNDIYFIVQGEAEVIHEQPMQNAPGLIQSRPRLRSGLYFGEVASLGLSPGRTATVRSITTVECLMVPGDALDELWRRCSPDIKSQVEHTARMRYQSQDEDVHMADADGKDKAKSDLPTLTPTTPSRSALPNLAFTTPSKTASPSKDDSEIMEPKDPDPFLSVNMENLRNRRRHSLAPPASQTESLGLTPGRQNGMRSSLTDMTPIRFAIAPSPPDSSEARAKRAKTLPRRPVSQAKQPLPDNILVRVFKHLDVGELIRLRIVSRHWREILTTSPDVCNDVDLSHYNRRVSDEAIIRVLAPFIGTRAVTVDLNNCFHIKDEGFSTLWRSCGKNVKQWRMKSVWDVSANQILEMSENAKGLEEVDWSNCRKVGDNLLGRVVGWVVPGSPATAKKSVVISPSGSQSKDKKGPQKQEEPKHSPAPGTVFGCPKLKKLNLSYCKHITDRSMAHLAAHASSRLVSLSLTRCTSISDAGFQSWTAYKFEKLTHLCLADCTYLSDNAIVALVNAAKNLTHLDLSFCCALSDTSTEVVALGLPRLRELRLAFCGSAVSDGSLESIALHLNELEGLSVRGCVRVTGKGMESILRGCTRLKWVDVSQCRNLEAWLRTGSLAKWGFDDRTARPTLPTGRSAAMLHEGIGEIPVPKTMSVAMLTTPSYLPRAGLGFLGRRARQPYYNIPATSFLCSLTIASQQDTYGIDMSFTLSIRQGPARLAQRLPELTKSALRAPVRSFHQPAKPSAGFFASRITTSARNAFPRGGGARPYSQEAAAQQAAAGGSGMRRLLVGGAIFGGTLVAINAVFNRETREDGGMPLYERDYLNNTFLHTGLGVGIIGLTARQMVQTGFVYRLMVTNPWVVGLGGLALSFATMIGTRSISPDNYVPKYALWTAFNATQAAFVAPLLAFVPTPLLARAGLYTVAMMGALSVVGATAKQEKYLYIGGPLLAGAAIVAVSGFAPLIIPATAVRTLAFTESIWMYGGLAVFGGFTLYDVQKVLHHARLAQAGVMRRDPVNESISLELDFLNIFVRMVQLLMTSQNRRK</sequence>
<feature type="compositionally biased region" description="Polar residues" evidence="9">
    <location>
        <begin position="433"/>
        <end position="451"/>
    </location>
</feature>
<dbReference type="SUPFAM" id="SSF52047">
    <property type="entry name" value="RNI-like"/>
    <property type="match status" value="1"/>
</dbReference>
<dbReference type="SMART" id="SM00256">
    <property type="entry name" value="FBOX"/>
    <property type="match status" value="1"/>
</dbReference>
<dbReference type="Pfam" id="PF01027">
    <property type="entry name" value="Bax1-I"/>
    <property type="match status" value="1"/>
</dbReference>
<evidence type="ECO:0000256" key="9">
    <source>
        <dbReference type="SAM" id="MobiDB-lite"/>
    </source>
</evidence>
<name>A0A2S4L9J8_9HYPO</name>
<dbReference type="Pfam" id="PF00027">
    <property type="entry name" value="cNMP_binding"/>
    <property type="match status" value="2"/>
</dbReference>
<dbReference type="GO" id="GO:0016020">
    <property type="term" value="C:membrane"/>
    <property type="evidence" value="ECO:0007669"/>
    <property type="project" value="UniProtKB-SubCell"/>
</dbReference>
<feature type="transmembrane region" description="Helical" evidence="10">
    <location>
        <begin position="1241"/>
        <end position="1267"/>
    </location>
</feature>
<comment type="caution">
    <text evidence="13">The sequence shown here is derived from an EMBL/GenBank/DDBJ whole genome shotgun (WGS) entry which is preliminary data.</text>
</comment>
<evidence type="ECO:0000313" key="13">
    <source>
        <dbReference type="EMBL" id="POR39128.1"/>
    </source>
</evidence>
<evidence type="ECO:0000313" key="14">
    <source>
        <dbReference type="Proteomes" id="UP000237481"/>
    </source>
</evidence>
<dbReference type="Pfam" id="PF16643">
    <property type="entry name" value="cNMPbd_u2"/>
    <property type="match status" value="1"/>
</dbReference>
<dbReference type="SMART" id="SM00367">
    <property type="entry name" value="LRR_CC"/>
    <property type="match status" value="7"/>
</dbReference>
<dbReference type="PROSITE" id="PS50181">
    <property type="entry name" value="FBOX"/>
    <property type="match status" value="1"/>
</dbReference>
<feature type="domain" description="F-box" evidence="12">
    <location>
        <begin position="541"/>
        <end position="596"/>
    </location>
</feature>
<dbReference type="SUPFAM" id="SSF81383">
    <property type="entry name" value="F-box domain"/>
    <property type="match status" value="1"/>
</dbReference>
<feature type="transmembrane region" description="Helical" evidence="10">
    <location>
        <begin position="1088"/>
        <end position="1106"/>
    </location>
</feature>
<evidence type="ECO:0000256" key="7">
    <source>
        <dbReference type="ARBA" id="ARBA00023286"/>
    </source>
</evidence>
<dbReference type="PANTHER" id="PTHR45638:SF24">
    <property type="entry name" value="CYCLIC NUCLEOTIDE-BINDING DOMAIN PROTEIN (AFU_ORTHOLOGUE AFUA_2G03170)"/>
    <property type="match status" value="1"/>
</dbReference>
<dbReference type="Proteomes" id="UP000237481">
    <property type="component" value="Unassembled WGS sequence"/>
</dbReference>
<dbReference type="CDD" id="cd00038">
    <property type="entry name" value="CAP_ED"/>
    <property type="match status" value="2"/>
</dbReference>
<comment type="subcellular location">
    <subcellularLocation>
        <location evidence="1">Membrane</location>
        <topology evidence="1">Multi-pass membrane protein</topology>
    </subcellularLocation>
</comment>
<evidence type="ECO:0000256" key="3">
    <source>
        <dbReference type="ARBA" id="ARBA00022692"/>
    </source>
</evidence>
<dbReference type="PROSITE" id="PS50042">
    <property type="entry name" value="CNMP_BINDING_3"/>
    <property type="match status" value="2"/>
</dbReference>
<proteinExistence type="predicted"/>
<feature type="transmembrane region" description="Helical" evidence="10">
    <location>
        <begin position="1279"/>
        <end position="1296"/>
    </location>
</feature>
<evidence type="ECO:0000256" key="4">
    <source>
        <dbReference type="ARBA" id="ARBA00022989"/>
    </source>
</evidence>
<dbReference type="PROSITE" id="PS00889">
    <property type="entry name" value="CNMP_BINDING_2"/>
    <property type="match status" value="1"/>
</dbReference>
<feature type="region of interest" description="Disordered" evidence="9">
    <location>
        <begin position="401"/>
        <end position="543"/>
    </location>
</feature>
<dbReference type="InterPro" id="IPR000595">
    <property type="entry name" value="cNMP-bd_dom"/>
</dbReference>
<keyword evidence="3 10" id="KW-0812">Transmembrane</keyword>
<dbReference type="Gene3D" id="3.80.10.10">
    <property type="entry name" value="Ribonuclease Inhibitor"/>
    <property type="match status" value="2"/>
</dbReference>
<keyword evidence="7" id="KW-1071">Ligand-gated ion channel</keyword>
<feature type="transmembrane region" description="Helical" evidence="10">
    <location>
        <begin position="1127"/>
        <end position="1146"/>
    </location>
</feature>
<dbReference type="Gene3D" id="2.60.120.10">
    <property type="entry name" value="Jelly Rolls"/>
    <property type="match status" value="2"/>
</dbReference>
<evidence type="ECO:0000256" key="1">
    <source>
        <dbReference type="ARBA" id="ARBA00004141"/>
    </source>
</evidence>
<dbReference type="InterPro" id="IPR032675">
    <property type="entry name" value="LRR_dom_sf"/>
</dbReference>
<accession>A0A2S4L9J8</accession>
<feature type="compositionally biased region" description="Basic and acidic residues" evidence="9">
    <location>
        <begin position="407"/>
        <end position="422"/>
    </location>
</feature>
<keyword evidence="2" id="KW-0813">Transport</keyword>
<dbReference type="GO" id="GO:0005221">
    <property type="term" value="F:intracellularly cyclic nucleotide-activated monoatomic cation channel activity"/>
    <property type="evidence" value="ECO:0007669"/>
    <property type="project" value="InterPro"/>
</dbReference>
<keyword evidence="8" id="KW-0407">Ion channel</keyword>
<feature type="transmembrane region" description="Helical" evidence="10">
    <location>
        <begin position="1214"/>
        <end position="1234"/>
    </location>
</feature>
<evidence type="ECO:0000256" key="8">
    <source>
        <dbReference type="ARBA" id="ARBA00023303"/>
    </source>
</evidence>
<dbReference type="InterPro" id="IPR050866">
    <property type="entry name" value="CNG_cation_channel"/>
</dbReference>
<feature type="region of interest" description="Disordered" evidence="9">
    <location>
        <begin position="700"/>
        <end position="730"/>
    </location>
</feature>
<dbReference type="Pfam" id="PF00646">
    <property type="entry name" value="F-box"/>
    <property type="match status" value="1"/>
</dbReference>
<dbReference type="InterPro" id="IPR006553">
    <property type="entry name" value="Leu-rich_rpt_Cys-con_subtyp"/>
</dbReference>
<keyword evidence="14" id="KW-1185">Reference proteome</keyword>
<feature type="transmembrane region" description="Helical" evidence="10">
    <location>
        <begin position="1189"/>
        <end position="1208"/>
    </location>
</feature>
<dbReference type="SMART" id="SM00100">
    <property type="entry name" value="cNMP"/>
    <property type="match status" value="2"/>
</dbReference>
<evidence type="ECO:0000256" key="5">
    <source>
        <dbReference type="ARBA" id="ARBA00023065"/>
    </source>
</evidence>
<feature type="domain" description="Cyclic nucleotide-binding" evidence="11">
    <location>
        <begin position="275"/>
        <end position="400"/>
    </location>
</feature>
<dbReference type="FunFam" id="2.60.120.10:FF:000057">
    <property type="entry name" value="Cyclic nucleotide-binding domain protein"/>
    <property type="match status" value="1"/>
</dbReference>
<dbReference type="InterPro" id="IPR001810">
    <property type="entry name" value="F-box_dom"/>
</dbReference>
<evidence type="ECO:0000256" key="2">
    <source>
        <dbReference type="ARBA" id="ARBA00022448"/>
    </source>
</evidence>
<feature type="region of interest" description="Disordered" evidence="9">
    <location>
        <begin position="1"/>
        <end position="32"/>
    </location>
</feature>
<dbReference type="InterPro" id="IPR057207">
    <property type="entry name" value="FBXL15_LRR"/>
</dbReference>
<dbReference type="GO" id="GO:0044877">
    <property type="term" value="F:protein-containing complex binding"/>
    <property type="evidence" value="ECO:0007669"/>
    <property type="project" value="TreeGrafter"/>
</dbReference>
<dbReference type="EMBL" id="PKSG01000071">
    <property type="protein sequence ID" value="POR39128.1"/>
    <property type="molecule type" value="Genomic_DNA"/>
</dbReference>
<dbReference type="PANTHER" id="PTHR45638">
    <property type="entry name" value="CYCLIC NUCLEOTIDE-GATED CATION CHANNEL SUBUNIT A"/>
    <property type="match status" value="1"/>
</dbReference>
<feature type="compositionally biased region" description="Polar residues" evidence="9">
    <location>
        <begin position="487"/>
        <end position="509"/>
    </location>
</feature>
<evidence type="ECO:0000259" key="11">
    <source>
        <dbReference type="PROSITE" id="PS50042"/>
    </source>
</evidence>
<dbReference type="Pfam" id="PF25372">
    <property type="entry name" value="DUF7885"/>
    <property type="match status" value="1"/>
</dbReference>